<evidence type="ECO:0000256" key="1">
    <source>
        <dbReference type="ARBA" id="ARBA00004123"/>
    </source>
</evidence>
<dbReference type="SUPFAM" id="SSF47095">
    <property type="entry name" value="HMG-box"/>
    <property type="match status" value="2"/>
</dbReference>
<sequence length="534" mass="59995">MNSIFSELLKKEGSSQHQESSGGFQNSFNQLLQTSQPSQQFDISQQMQHLHQMRMLQSLGQYSQLGFSGLNPSAYGVNSQQSADHHHGLDLGRDPLKDHRSIGGGKHVDTKKQKRKKSSNVKRPTTAYLYFVSKYREELKSAGDSMPKQAKEMMQECAAKWRAMTDEEKRPYHELACIDKERWVNEKAAEKKPKDQWRPKRPPSAYFLFLKDFRAGWKADSCNDTAGSEDENENTVDMKVKGELEDEDGSKLTICDEDGPEKKMKMDEDKSKKLNPQKEITKRAGSKWNSMTEDEKAPYVAKALENRVKWEKQLQIYKNEIKNGKTGEQAAGKLHELTEGGESALNEAVADLPSKMSPDPLPETILKSEPSAESSTTPGSIPHPDLSMTDSPHSHHAASPLSRSSAPVQSSPVSGFPQNIASTHSTPPSIHGNLPTSPLSQQKSPNQQTIPATQMQHAGLINQFLQQHSTDSTLHHSQQGQQSQPMFHHQTPFGHHHQQQQPNQQLDQQLRQQHPQAQFEPWQPSLFPGQSSLR</sequence>
<dbReference type="InterPro" id="IPR031061">
    <property type="entry name" value="HMGB_plant"/>
</dbReference>
<evidence type="ECO:0000256" key="5">
    <source>
        <dbReference type="SAM" id="MobiDB-lite"/>
    </source>
</evidence>
<protein>
    <submittedName>
        <fullName evidence="7">Oidioi.mRNA.OKI2018_I69.chr1.g3296.t1.cds</fullName>
    </submittedName>
</protein>
<proteinExistence type="predicted"/>
<feature type="domain" description="HMG box" evidence="6">
    <location>
        <begin position="199"/>
        <end position="318"/>
    </location>
</feature>
<keyword evidence="8" id="KW-1185">Reference proteome</keyword>
<feature type="compositionally biased region" description="Polar residues" evidence="5">
    <location>
        <begin position="469"/>
        <end position="485"/>
    </location>
</feature>
<keyword evidence="3 4" id="KW-0539">Nucleus</keyword>
<feature type="compositionally biased region" description="Low complexity" evidence="5">
    <location>
        <begin position="488"/>
        <end position="518"/>
    </location>
</feature>
<comment type="subcellular location">
    <subcellularLocation>
        <location evidence="1">Nucleus</location>
    </subcellularLocation>
</comment>
<feature type="compositionally biased region" description="Basic and acidic residues" evidence="5">
    <location>
        <begin position="83"/>
        <end position="111"/>
    </location>
</feature>
<dbReference type="InterPro" id="IPR036910">
    <property type="entry name" value="HMG_box_dom_sf"/>
</dbReference>
<feature type="compositionally biased region" description="Basic and acidic residues" evidence="5">
    <location>
        <begin position="260"/>
        <end position="272"/>
    </location>
</feature>
<dbReference type="Pfam" id="PF00505">
    <property type="entry name" value="HMG_box"/>
    <property type="match status" value="2"/>
</dbReference>
<accession>A0ABN7SXK8</accession>
<evidence type="ECO:0000259" key="6">
    <source>
        <dbReference type="PROSITE" id="PS50118"/>
    </source>
</evidence>
<evidence type="ECO:0000313" key="8">
    <source>
        <dbReference type="Proteomes" id="UP001158576"/>
    </source>
</evidence>
<dbReference type="InterPro" id="IPR009071">
    <property type="entry name" value="HMG_box_dom"/>
</dbReference>
<feature type="region of interest" description="Disordered" evidence="5">
    <location>
        <begin position="469"/>
        <end position="534"/>
    </location>
</feature>
<organism evidence="7 8">
    <name type="scientific">Oikopleura dioica</name>
    <name type="common">Tunicate</name>
    <dbReference type="NCBI Taxonomy" id="34765"/>
    <lineage>
        <taxon>Eukaryota</taxon>
        <taxon>Metazoa</taxon>
        <taxon>Chordata</taxon>
        <taxon>Tunicata</taxon>
        <taxon>Appendicularia</taxon>
        <taxon>Copelata</taxon>
        <taxon>Oikopleuridae</taxon>
        <taxon>Oikopleura</taxon>
    </lineage>
</organism>
<dbReference type="PROSITE" id="PS50118">
    <property type="entry name" value="HMG_BOX_2"/>
    <property type="match status" value="2"/>
</dbReference>
<dbReference type="Gene3D" id="1.10.30.10">
    <property type="entry name" value="High mobility group box domain"/>
    <property type="match status" value="2"/>
</dbReference>
<feature type="region of interest" description="Disordered" evidence="5">
    <location>
        <begin position="1"/>
        <end position="29"/>
    </location>
</feature>
<feature type="region of interest" description="Disordered" evidence="5">
    <location>
        <begin position="250"/>
        <end position="295"/>
    </location>
</feature>
<feature type="domain" description="HMG box" evidence="6">
    <location>
        <begin position="121"/>
        <end position="191"/>
    </location>
</feature>
<dbReference type="PANTHER" id="PTHR46261:SF35">
    <property type="entry name" value="HIGH MOBILITY GROUP B PROTEIN 4-RELATED"/>
    <property type="match status" value="1"/>
</dbReference>
<reference evidence="7 8" key="1">
    <citation type="submission" date="2021-04" db="EMBL/GenBank/DDBJ databases">
        <authorList>
            <person name="Bliznina A."/>
        </authorList>
    </citation>
    <scope>NUCLEOTIDE SEQUENCE [LARGE SCALE GENOMIC DNA]</scope>
</reference>
<dbReference type="EMBL" id="OU015566">
    <property type="protein sequence ID" value="CAG5107389.1"/>
    <property type="molecule type" value="Genomic_DNA"/>
</dbReference>
<feature type="DNA-binding region" description="HMG box" evidence="4">
    <location>
        <begin position="121"/>
        <end position="191"/>
    </location>
</feature>
<feature type="compositionally biased region" description="Low complexity" evidence="5">
    <location>
        <begin position="397"/>
        <end position="407"/>
    </location>
</feature>
<evidence type="ECO:0000256" key="2">
    <source>
        <dbReference type="ARBA" id="ARBA00023125"/>
    </source>
</evidence>
<feature type="region of interest" description="Disordered" evidence="5">
    <location>
        <begin position="76"/>
        <end position="121"/>
    </location>
</feature>
<dbReference type="Proteomes" id="UP001158576">
    <property type="component" value="Chromosome 1"/>
</dbReference>
<feature type="DNA-binding region" description="HMG box" evidence="4">
    <location>
        <begin position="199"/>
        <end position="318"/>
    </location>
</feature>
<dbReference type="PANTHER" id="PTHR46261">
    <property type="entry name" value="HIGH MOBILITY GROUP B PROTEIN 4-RELATED"/>
    <property type="match status" value="1"/>
</dbReference>
<evidence type="ECO:0000256" key="4">
    <source>
        <dbReference type="PROSITE-ProRule" id="PRU00267"/>
    </source>
</evidence>
<name>A0ABN7SXK8_OIKDI</name>
<feature type="region of interest" description="Disordered" evidence="5">
    <location>
        <begin position="322"/>
        <end position="450"/>
    </location>
</feature>
<gene>
    <name evidence="7" type="ORF">OKIOD_LOCUS12061</name>
</gene>
<evidence type="ECO:0000313" key="7">
    <source>
        <dbReference type="EMBL" id="CAG5107389.1"/>
    </source>
</evidence>
<evidence type="ECO:0000256" key="3">
    <source>
        <dbReference type="ARBA" id="ARBA00023242"/>
    </source>
</evidence>
<keyword evidence="2 4" id="KW-0238">DNA-binding</keyword>
<feature type="compositionally biased region" description="Polar residues" evidence="5">
    <location>
        <begin position="408"/>
        <end position="450"/>
    </location>
</feature>
<dbReference type="SMART" id="SM00398">
    <property type="entry name" value="HMG"/>
    <property type="match status" value="2"/>
</dbReference>